<keyword evidence="2" id="KW-1185">Reference proteome</keyword>
<proteinExistence type="predicted"/>
<organism evidence="1 2">
    <name type="scientific">Dermatophagoides pteronyssinus</name>
    <name type="common">European house dust mite</name>
    <dbReference type="NCBI Taxonomy" id="6956"/>
    <lineage>
        <taxon>Eukaryota</taxon>
        <taxon>Metazoa</taxon>
        <taxon>Ecdysozoa</taxon>
        <taxon>Arthropoda</taxon>
        <taxon>Chelicerata</taxon>
        <taxon>Arachnida</taxon>
        <taxon>Acari</taxon>
        <taxon>Acariformes</taxon>
        <taxon>Sarcoptiformes</taxon>
        <taxon>Astigmata</taxon>
        <taxon>Psoroptidia</taxon>
        <taxon>Analgoidea</taxon>
        <taxon>Pyroglyphidae</taxon>
        <taxon>Dermatophagoidinae</taxon>
        <taxon>Dermatophagoides</taxon>
    </lineage>
</organism>
<reference evidence="1 2" key="1">
    <citation type="journal article" date="2018" name="J. Allergy Clin. Immunol.">
        <title>High-quality assembly of Dermatophagoides pteronyssinus genome and transcriptome reveals a wide range of novel allergens.</title>
        <authorList>
            <person name="Liu X.Y."/>
            <person name="Yang K.Y."/>
            <person name="Wang M.Q."/>
            <person name="Kwok J.S."/>
            <person name="Zeng X."/>
            <person name="Yang Z."/>
            <person name="Xiao X.J."/>
            <person name="Lau C.P."/>
            <person name="Li Y."/>
            <person name="Huang Z.M."/>
            <person name="Ba J.G."/>
            <person name="Yim A.K."/>
            <person name="Ouyang C.Y."/>
            <person name="Ngai S.M."/>
            <person name="Chan T.F."/>
            <person name="Leung E.L."/>
            <person name="Liu L."/>
            <person name="Liu Z.G."/>
            <person name="Tsui S.K."/>
        </authorList>
    </citation>
    <scope>NUCLEOTIDE SEQUENCE [LARGE SCALE GENOMIC DNA]</scope>
    <source>
        <strain evidence="1">Derp</strain>
    </source>
</reference>
<reference evidence="1 2" key="2">
    <citation type="journal article" date="2022" name="Mol. Biol. Evol.">
        <title>Comparative Genomics Reveals Insights into the Divergent Evolution of Astigmatic Mites and Household Pest Adaptations.</title>
        <authorList>
            <person name="Xiong Q."/>
            <person name="Wan A.T."/>
            <person name="Liu X."/>
            <person name="Fung C.S."/>
            <person name="Xiao X."/>
            <person name="Malainual N."/>
            <person name="Hou J."/>
            <person name="Wang L."/>
            <person name="Wang M."/>
            <person name="Yang K.Y."/>
            <person name="Cui Y."/>
            <person name="Leung E.L."/>
            <person name="Nong W."/>
            <person name="Shin S.K."/>
            <person name="Au S.W."/>
            <person name="Jeong K.Y."/>
            <person name="Chew F.T."/>
            <person name="Hui J.H."/>
            <person name="Leung T.F."/>
            <person name="Tungtrongchitr A."/>
            <person name="Zhong N."/>
            <person name="Liu Z."/>
            <person name="Tsui S.K."/>
        </authorList>
    </citation>
    <scope>NUCLEOTIDE SEQUENCE [LARGE SCALE GENOMIC DNA]</scope>
    <source>
        <strain evidence="1">Derp</strain>
    </source>
</reference>
<dbReference type="EMBL" id="NJHN03000037">
    <property type="protein sequence ID" value="KAH9421765.1"/>
    <property type="molecule type" value="Genomic_DNA"/>
</dbReference>
<dbReference type="Proteomes" id="UP000887458">
    <property type="component" value="Unassembled WGS sequence"/>
</dbReference>
<evidence type="ECO:0000313" key="2">
    <source>
        <dbReference type="Proteomes" id="UP000887458"/>
    </source>
</evidence>
<sequence>MIPPDCSLVVSSIGQSPLDDDDDDNDDDDEGFISLVFNYNHLALSLSSLTTKKTSTPKGSVDIVE</sequence>
<name>A0ABQ8JHA6_DERPT</name>
<comment type="caution">
    <text evidence="1">The sequence shown here is derived from an EMBL/GenBank/DDBJ whole genome shotgun (WGS) entry which is preliminary data.</text>
</comment>
<evidence type="ECO:0000313" key="1">
    <source>
        <dbReference type="EMBL" id="KAH9421765.1"/>
    </source>
</evidence>
<accession>A0ABQ8JHA6</accession>
<gene>
    <name evidence="1" type="ORF">DERP_002053</name>
</gene>
<protein>
    <submittedName>
        <fullName evidence="1">Uncharacterized protein</fullName>
    </submittedName>
</protein>